<gene>
    <name evidence="7" type="ORF">DD237_000774</name>
    <name evidence="6" type="ORF">DD238_001862</name>
</gene>
<sequence>MGCIRVDRMTEYLWESLRRCLKDEDPYIYSAGVMAFTITKSVLQKLSAALNECNEWGQVFVLDALS</sequence>
<dbReference type="InterPro" id="IPR026739">
    <property type="entry name" value="AP_beta"/>
</dbReference>
<dbReference type="Gene3D" id="1.25.10.10">
    <property type="entry name" value="Leucine-rich Repeat Variant"/>
    <property type="match status" value="1"/>
</dbReference>
<keyword evidence="3" id="KW-0653">Protein transport</keyword>
<dbReference type="AlphaFoldDB" id="A0A3M6VSE5"/>
<dbReference type="InterPro" id="IPR032682">
    <property type="entry name" value="Cnd1_C"/>
</dbReference>
<keyword evidence="4" id="KW-0472">Membrane</keyword>
<evidence type="ECO:0000313" key="6">
    <source>
        <dbReference type="EMBL" id="RMX69778.1"/>
    </source>
</evidence>
<dbReference type="STRING" id="542832.A0A3M6VSE5"/>
<dbReference type="EMBL" id="QKXF01000443">
    <property type="protein sequence ID" value="RQM11306.1"/>
    <property type="molecule type" value="Genomic_DNA"/>
</dbReference>
<dbReference type="InterPro" id="IPR016024">
    <property type="entry name" value="ARM-type_fold"/>
</dbReference>
<evidence type="ECO:0000259" key="5">
    <source>
        <dbReference type="Pfam" id="PF12717"/>
    </source>
</evidence>
<dbReference type="InterPro" id="IPR011989">
    <property type="entry name" value="ARM-like"/>
</dbReference>
<name>A0A3M6VSE5_9STRA</name>
<keyword evidence="8" id="KW-1185">Reference proteome</keyword>
<protein>
    <recommendedName>
        <fullName evidence="5">Condensin complex subunit 1 C-terminal domain-containing protein</fullName>
    </recommendedName>
</protein>
<proteinExistence type="predicted"/>
<organism evidence="6 8">
    <name type="scientific">Peronospora effusa</name>
    <dbReference type="NCBI Taxonomy" id="542832"/>
    <lineage>
        <taxon>Eukaryota</taxon>
        <taxon>Sar</taxon>
        <taxon>Stramenopiles</taxon>
        <taxon>Oomycota</taxon>
        <taxon>Peronosporomycetes</taxon>
        <taxon>Peronosporales</taxon>
        <taxon>Peronosporaceae</taxon>
        <taxon>Peronospora</taxon>
    </lineage>
</organism>
<dbReference type="PANTHER" id="PTHR11134">
    <property type="entry name" value="ADAPTOR COMPLEX SUBUNIT BETA FAMILY MEMBER"/>
    <property type="match status" value="1"/>
</dbReference>
<comment type="subcellular location">
    <subcellularLocation>
        <location evidence="1">Endomembrane system</location>
    </subcellularLocation>
</comment>
<dbReference type="Pfam" id="PF12717">
    <property type="entry name" value="Cnd1"/>
    <property type="match status" value="1"/>
</dbReference>
<evidence type="ECO:0000256" key="2">
    <source>
        <dbReference type="ARBA" id="ARBA00022448"/>
    </source>
</evidence>
<dbReference type="Proteomes" id="UP000282087">
    <property type="component" value="Unassembled WGS sequence"/>
</dbReference>
<dbReference type="VEuPathDB" id="FungiDB:DD237_000774"/>
<dbReference type="GO" id="GO:0012505">
    <property type="term" value="C:endomembrane system"/>
    <property type="evidence" value="ECO:0007669"/>
    <property type="project" value="UniProtKB-SubCell"/>
</dbReference>
<comment type="caution">
    <text evidence="6">The sequence shown here is derived from an EMBL/GenBank/DDBJ whole genome shotgun (WGS) entry which is preliminary data.</text>
</comment>
<dbReference type="GO" id="GO:0016192">
    <property type="term" value="P:vesicle-mediated transport"/>
    <property type="evidence" value="ECO:0007669"/>
    <property type="project" value="InterPro"/>
</dbReference>
<evidence type="ECO:0000313" key="9">
    <source>
        <dbReference type="Proteomes" id="UP000286097"/>
    </source>
</evidence>
<feature type="domain" description="Condensin complex subunit 1 C-terminal" evidence="5">
    <location>
        <begin position="1"/>
        <end position="36"/>
    </location>
</feature>
<reference evidence="8 9" key="1">
    <citation type="submission" date="2018-06" db="EMBL/GenBank/DDBJ databases">
        <title>Comparative genomics of downy mildews reveals potential adaptations to biotrophy.</title>
        <authorList>
            <person name="Fletcher K."/>
            <person name="Klosterman S.J."/>
            <person name="Derevnina L."/>
            <person name="Martin F."/>
            <person name="Koike S."/>
            <person name="Reyes Chin-Wo S."/>
            <person name="Mou B."/>
            <person name="Michelmore R."/>
        </authorList>
    </citation>
    <scope>NUCLEOTIDE SEQUENCE [LARGE SCALE GENOMIC DNA]</scope>
    <source>
        <strain evidence="7 9">R13</strain>
        <strain evidence="6 8">R14</strain>
    </source>
</reference>
<evidence type="ECO:0000313" key="8">
    <source>
        <dbReference type="Proteomes" id="UP000282087"/>
    </source>
</evidence>
<keyword evidence="2" id="KW-0813">Transport</keyword>
<dbReference type="EMBL" id="QLLG01000014">
    <property type="protein sequence ID" value="RMX69778.1"/>
    <property type="molecule type" value="Genomic_DNA"/>
</dbReference>
<evidence type="ECO:0000313" key="7">
    <source>
        <dbReference type="EMBL" id="RQM11306.1"/>
    </source>
</evidence>
<evidence type="ECO:0000256" key="1">
    <source>
        <dbReference type="ARBA" id="ARBA00004308"/>
    </source>
</evidence>
<dbReference type="SUPFAM" id="SSF48371">
    <property type="entry name" value="ARM repeat"/>
    <property type="match status" value="1"/>
</dbReference>
<dbReference type="GO" id="GO:0015031">
    <property type="term" value="P:protein transport"/>
    <property type="evidence" value="ECO:0007669"/>
    <property type="project" value="UniProtKB-KW"/>
</dbReference>
<dbReference type="Proteomes" id="UP000286097">
    <property type="component" value="Unassembled WGS sequence"/>
</dbReference>
<evidence type="ECO:0000256" key="4">
    <source>
        <dbReference type="ARBA" id="ARBA00023136"/>
    </source>
</evidence>
<evidence type="ECO:0000256" key="3">
    <source>
        <dbReference type="ARBA" id="ARBA00022927"/>
    </source>
</evidence>
<accession>A0A3M6VSE5</accession>